<evidence type="ECO:0000313" key="3">
    <source>
        <dbReference type="Proteomes" id="UP001161497"/>
    </source>
</evidence>
<dbReference type="Pfam" id="PF00535">
    <property type="entry name" value="Glycos_transf_2"/>
    <property type="match status" value="1"/>
</dbReference>
<dbReference type="RefSeq" id="WP_009059184.1">
    <property type="nucleotide sequence ID" value="NZ_JAHXRZ010000001.1"/>
</dbReference>
<protein>
    <submittedName>
        <fullName evidence="2">Glycosyl transferase family 2</fullName>
    </submittedName>
</protein>
<accession>A0ABN8XGP4</accession>
<name>A0ABN8XGP4_9BACT</name>
<gene>
    <name evidence="2" type="ORF">MFUM_2109</name>
</gene>
<dbReference type="Gene3D" id="3.90.550.10">
    <property type="entry name" value="Spore Coat Polysaccharide Biosynthesis Protein SpsA, Chain A"/>
    <property type="match status" value="1"/>
</dbReference>
<sequence>MDPKVTIGIPAYNPGKWIIQTLESVISQAWEKKEIIVIDSGSTDETPSILNKYKDKIKLISLKKTVDTAESRNLILLEATGEWIQYLDHDDYLVEGKIKTQFEEAKEQIDSADVLYSPTYVEIWKNGASILQNNLLGADSYKDPLILWLSWDMPQIGSYIWRKQSLLKIGGWDNLHLCEDYSLYMRAITNKLKFVYCPTPGAVYRVGHRRSRAVSHFIEILKDHDALLEEMIEYLKKEKMLTETRQAAILKNRFQKFLAYKSVDLSMADAYFKKHKELLEQKLSFRYRFALSLGLSFSDMNKIKYMSRRLLPFFKER</sequence>
<evidence type="ECO:0000313" key="2">
    <source>
        <dbReference type="EMBL" id="CAI9086423.1"/>
    </source>
</evidence>
<dbReference type="PANTHER" id="PTHR22916:SF3">
    <property type="entry name" value="UDP-GLCNAC:BETAGAL BETA-1,3-N-ACETYLGLUCOSAMINYLTRANSFERASE-LIKE PROTEIN 1"/>
    <property type="match status" value="1"/>
</dbReference>
<evidence type="ECO:0000259" key="1">
    <source>
        <dbReference type="Pfam" id="PF00535"/>
    </source>
</evidence>
<dbReference type="Proteomes" id="UP001161497">
    <property type="component" value="Chromosome"/>
</dbReference>
<dbReference type="EMBL" id="OX458932">
    <property type="protein sequence ID" value="CAI9086423.1"/>
    <property type="molecule type" value="Genomic_DNA"/>
</dbReference>
<dbReference type="InterPro" id="IPR001173">
    <property type="entry name" value="Glyco_trans_2-like"/>
</dbReference>
<organism evidence="2 3">
    <name type="scientific">Candidatus Methylacidiphilum fumarolicum</name>
    <dbReference type="NCBI Taxonomy" id="591154"/>
    <lineage>
        <taxon>Bacteria</taxon>
        <taxon>Pseudomonadati</taxon>
        <taxon>Verrucomicrobiota</taxon>
        <taxon>Methylacidiphilae</taxon>
        <taxon>Methylacidiphilales</taxon>
        <taxon>Methylacidiphilaceae</taxon>
        <taxon>Methylacidiphilum (ex Ratnadevi et al. 2023)</taxon>
    </lineage>
</organism>
<dbReference type="InterPro" id="IPR029044">
    <property type="entry name" value="Nucleotide-diphossugar_trans"/>
</dbReference>
<proteinExistence type="predicted"/>
<keyword evidence="2" id="KW-0808">Transferase</keyword>
<dbReference type="PANTHER" id="PTHR22916">
    <property type="entry name" value="GLYCOSYLTRANSFERASE"/>
    <property type="match status" value="1"/>
</dbReference>
<feature type="domain" description="Glycosyltransferase 2-like" evidence="1">
    <location>
        <begin position="6"/>
        <end position="113"/>
    </location>
</feature>
<dbReference type="SUPFAM" id="SSF53448">
    <property type="entry name" value="Nucleotide-diphospho-sugar transferases"/>
    <property type="match status" value="1"/>
</dbReference>
<reference evidence="2" key="1">
    <citation type="submission" date="2023-03" db="EMBL/GenBank/DDBJ databases">
        <authorList>
            <person name="Cremers G."/>
            <person name="Picone N."/>
        </authorList>
    </citation>
    <scope>NUCLEOTIDE SEQUENCE</scope>
    <source>
        <strain evidence="2">Sample_alias</strain>
    </source>
</reference>
<keyword evidence="3" id="KW-1185">Reference proteome</keyword>
<dbReference type="GO" id="GO:0016740">
    <property type="term" value="F:transferase activity"/>
    <property type="evidence" value="ECO:0007669"/>
    <property type="project" value="UniProtKB-KW"/>
</dbReference>